<keyword evidence="2" id="KW-1185">Reference proteome</keyword>
<sequence length="37" mass="4452">VLFRQRKTDVLSRTVTGDEKWIMHDNPRRRHSWVSSG</sequence>
<dbReference type="Proteomes" id="UP000008237">
    <property type="component" value="Unassembled WGS sequence"/>
</dbReference>
<dbReference type="GO" id="GO:0003676">
    <property type="term" value="F:nucleic acid binding"/>
    <property type="evidence" value="ECO:0007669"/>
    <property type="project" value="InterPro"/>
</dbReference>
<dbReference type="EMBL" id="GL445145">
    <property type="protein sequence ID" value="EFN90108.1"/>
    <property type="molecule type" value="Genomic_DNA"/>
</dbReference>
<dbReference type="Gene3D" id="3.30.420.10">
    <property type="entry name" value="Ribonuclease H-like superfamily/Ribonuclease H"/>
    <property type="match status" value="1"/>
</dbReference>
<dbReference type="InterPro" id="IPR036397">
    <property type="entry name" value="RNaseH_sf"/>
</dbReference>
<reference evidence="1 2" key="1">
    <citation type="journal article" date="2010" name="Science">
        <title>Genomic comparison of the ants Camponotus floridanus and Harpegnathos saltator.</title>
        <authorList>
            <person name="Bonasio R."/>
            <person name="Zhang G."/>
            <person name="Ye C."/>
            <person name="Mutti N.S."/>
            <person name="Fang X."/>
            <person name="Qin N."/>
            <person name="Donahue G."/>
            <person name="Yang P."/>
            <person name="Li Q."/>
            <person name="Li C."/>
            <person name="Zhang P."/>
            <person name="Huang Z."/>
            <person name="Berger S.L."/>
            <person name="Reinberg D."/>
            <person name="Wang J."/>
            <person name="Liebig J."/>
        </authorList>
    </citation>
    <scope>NUCLEOTIDE SEQUENCE [LARGE SCALE GENOMIC DNA]</scope>
    <source>
        <strain evidence="1 2">R22 G/1</strain>
    </source>
</reference>
<feature type="non-terminal residue" evidence="1">
    <location>
        <position position="1"/>
    </location>
</feature>
<gene>
    <name evidence="1" type="ORF">EAI_16104</name>
</gene>
<evidence type="ECO:0008006" key="3">
    <source>
        <dbReference type="Google" id="ProtNLM"/>
    </source>
</evidence>
<evidence type="ECO:0000313" key="1">
    <source>
        <dbReference type="EMBL" id="EFN90108.1"/>
    </source>
</evidence>
<proteinExistence type="predicted"/>
<dbReference type="AlphaFoldDB" id="E2B2J3"/>
<dbReference type="InParanoid" id="E2B2J3"/>
<evidence type="ECO:0000313" key="2">
    <source>
        <dbReference type="Proteomes" id="UP000008237"/>
    </source>
</evidence>
<name>E2B2J3_HARSA</name>
<organism evidence="2">
    <name type="scientific">Harpegnathos saltator</name>
    <name type="common">Jerdon's jumping ant</name>
    <dbReference type="NCBI Taxonomy" id="610380"/>
    <lineage>
        <taxon>Eukaryota</taxon>
        <taxon>Metazoa</taxon>
        <taxon>Ecdysozoa</taxon>
        <taxon>Arthropoda</taxon>
        <taxon>Hexapoda</taxon>
        <taxon>Insecta</taxon>
        <taxon>Pterygota</taxon>
        <taxon>Neoptera</taxon>
        <taxon>Endopterygota</taxon>
        <taxon>Hymenoptera</taxon>
        <taxon>Apocrita</taxon>
        <taxon>Aculeata</taxon>
        <taxon>Formicoidea</taxon>
        <taxon>Formicidae</taxon>
        <taxon>Ponerinae</taxon>
        <taxon>Ponerini</taxon>
        <taxon>Harpegnathos</taxon>
    </lineage>
</organism>
<accession>E2B2J3</accession>
<feature type="non-terminal residue" evidence="1">
    <location>
        <position position="37"/>
    </location>
</feature>
<protein>
    <recommendedName>
        <fullName evidence="3">Histone-lysine N-methyltransferase SETMAR</fullName>
    </recommendedName>
</protein>